<feature type="transmembrane region" description="Helical" evidence="1">
    <location>
        <begin position="293"/>
        <end position="311"/>
    </location>
</feature>
<keyword evidence="1" id="KW-1133">Transmembrane helix</keyword>
<keyword evidence="1" id="KW-0472">Membrane</keyword>
<name>A0AAD5QA01_PYTIN</name>
<dbReference type="AlphaFoldDB" id="A0AAD5QA01"/>
<dbReference type="Proteomes" id="UP001209570">
    <property type="component" value="Unassembled WGS sequence"/>
</dbReference>
<evidence type="ECO:0000259" key="2">
    <source>
        <dbReference type="Pfam" id="PF01757"/>
    </source>
</evidence>
<dbReference type="GO" id="GO:0016747">
    <property type="term" value="F:acyltransferase activity, transferring groups other than amino-acyl groups"/>
    <property type="evidence" value="ECO:0007669"/>
    <property type="project" value="InterPro"/>
</dbReference>
<feature type="transmembrane region" description="Helical" evidence="1">
    <location>
        <begin position="147"/>
        <end position="164"/>
    </location>
</feature>
<proteinExistence type="predicted"/>
<feature type="transmembrane region" description="Helical" evidence="1">
    <location>
        <begin position="383"/>
        <end position="404"/>
    </location>
</feature>
<evidence type="ECO:0000313" key="3">
    <source>
        <dbReference type="EMBL" id="KAJ0399771.1"/>
    </source>
</evidence>
<dbReference type="Pfam" id="PF01757">
    <property type="entry name" value="Acyl_transf_3"/>
    <property type="match status" value="1"/>
</dbReference>
<organism evidence="3 4">
    <name type="scientific">Pythium insidiosum</name>
    <name type="common">Pythiosis disease agent</name>
    <dbReference type="NCBI Taxonomy" id="114742"/>
    <lineage>
        <taxon>Eukaryota</taxon>
        <taxon>Sar</taxon>
        <taxon>Stramenopiles</taxon>
        <taxon>Oomycota</taxon>
        <taxon>Peronosporomycetes</taxon>
        <taxon>Pythiales</taxon>
        <taxon>Pythiaceae</taxon>
        <taxon>Pythium</taxon>
    </lineage>
</organism>
<sequence length="435" mass="49714">MLRANVVEPLDGVLVSASSDADHVALLVRDHDARSPRGVATSAGDDDEVDKTKKLKANTPNSANAANASNKIPCLDGLRGLAAYFVIVQHSHWGDRNFGAYGVDIFFVLSSFLLTMLFDKKVRQLIDRRARWYSWVFALLDYFQRRFLRVYPLFFAVATLLWILPNDTRKHYWGDIDQRAPFDYFKVLIFDADHRFHVFWTLPVEIHYYFIIPIFVIGVALLRQWWWTPLVPLSYWCVQEGFMTFRGDHEPLRPHLNTFVSGSIAAIVFNRIDAWRRKHAVELDTMQLIAFRAVEYGFLLLLLSVMYDVAWDWLGYNPLPKSPSPYLSGFLAVVMMCELLVPGPLSGVFEWNVLLFFGKISYSMYMLHSFVVFHPLITPQSGYSQRVATLTSCSLLGLASYHLIEVPSQRLTSGISQFLKVQELVASKAAVTTAH</sequence>
<protein>
    <recommendedName>
        <fullName evidence="2">Acyltransferase 3 domain-containing protein</fullName>
    </recommendedName>
</protein>
<evidence type="ECO:0000313" key="4">
    <source>
        <dbReference type="Proteomes" id="UP001209570"/>
    </source>
</evidence>
<comment type="caution">
    <text evidence="3">The sequence shown here is derived from an EMBL/GenBank/DDBJ whole genome shotgun (WGS) entry which is preliminary data.</text>
</comment>
<dbReference type="InterPro" id="IPR002656">
    <property type="entry name" value="Acyl_transf_3_dom"/>
</dbReference>
<feature type="transmembrane region" description="Helical" evidence="1">
    <location>
        <begin position="323"/>
        <end position="341"/>
    </location>
</feature>
<accession>A0AAD5QA01</accession>
<dbReference type="InterPro" id="IPR050879">
    <property type="entry name" value="Acyltransferase_3"/>
</dbReference>
<feature type="transmembrane region" description="Helical" evidence="1">
    <location>
        <begin position="353"/>
        <end position="377"/>
    </location>
</feature>
<keyword evidence="4" id="KW-1185">Reference proteome</keyword>
<feature type="transmembrane region" description="Helical" evidence="1">
    <location>
        <begin position="98"/>
        <end position="118"/>
    </location>
</feature>
<evidence type="ECO:0000256" key="1">
    <source>
        <dbReference type="SAM" id="Phobius"/>
    </source>
</evidence>
<dbReference type="EMBL" id="JAKCXM010000172">
    <property type="protein sequence ID" value="KAJ0399771.1"/>
    <property type="molecule type" value="Genomic_DNA"/>
</dbReference>
<gene>
    <name evidence="3" type="ORF">P43SY_010558</name>
</gene>
<dbReference type="PANTHER" id="PTHR23028:SF53">
    <property type="entry name" value="ACYL_TRANSF_3 DOMAIN-CONTAINING PROTEIN"/>
    <property type="match status" value="1"/>
</dbReference>
<feature type="domain" description="Acyltransferase 3" evidence="2">
    <location>
        <begin position="73"/>
        <end position="372"/>
    </location>
</feature>
<reference evidence="3" key="1">
    <citation type="submission" date="2021-12" db="EMBL/GenBank/DDBJ databases">
        <title>Prjna785345.</title>
        <authorList>
            <person name="Rujirawat T."/>
            <person name="Krajaejun T."/>
        </authorList>
    </citation>
    <scope>NUCLEOTIDE SEQUENCE</scope>
    <source>
        <strain evidence="3">Pi057C3</strain>
    </source>
</reference>
<dbReference type="PANTHER" id="PTHR23028">
    <property type="entry name" value="ACETYLTRANSFERASE"/>
    <property type="match status" value="1"/>
</dbReference>
<dbReference type="GO" id="GO:0016020">
    <property type="term" value="C:membrane"/>
    <property type="evidence" value="ECO:0007669"/>
    <property type="project" value="TreeGrafter"/>
</dbReference>
<keyword evidence="1" id="KW-0812">Transmembrane</keyword>
<dbReference type="GO" id="GO:0000271">
    <property type="term" value="P:polysaccharide biosynthetic process"/>
    <property type="evidence" value="ECO:0007669"/>
    <property type="project" value="TreeGrafter"/>
</dbReference>
<feature type="transmembrane region" description="Helical" evidence="1">
    <location>
        <begin position="206"/>
        <end position="226"/>
    </location>
</feature>